<dbReference type="Gene3D" id="2.130.10.10">
    <property type="entry name" value="YVTN repeat-like/Quinoprotein amine dehydrogenase"/>
    <property type="match status" value="1"/>
</dbReference>
<dbReference type="SUPFAM" id="SSF82171">
    <property type="entry name" value="DPP6 N-terminal domain-like"/>
    <property type="match status" value="1"/>
</dbReference>
<dbReference type="InterPro" id="IPR015943">
    <property type="entry name" value="WD40/YVTN_repeat-like_dom_sf"/>
</dbReference>
<comment type="caution">
    <text evidence="2">The sequence shown here is derived from an EMBL/GenBank/DDBJ whole genome shotgun (WGS) entry which is preliminary data.</text>
</comment>
<evidence type="ECO:0000256" key="1">
    <source>
        <dbReference type="SAM" id="Phobius"/>
    </source>
</evidence>
<keyword evidence="1" id="KW-0812">Transmembrane</keyword>
<dbReference type="Proteomes" id="UP000176951">
    <property type="component" value="Unassembled WGS sequence"/>
</dbReference>
<reference evidence="2 3" key="1">
    <citation type="journal article" date="2016" name="Nat. Commun.">
        <title>Thousands of microbial genomes shed light on interconnected biogeochemical processes in an aquifer system.</title>
        <authorList>
            <person name="Anantharaman K."/>
            <person name="Brown C.T."/>
            <person name="Hug L.A."/>
            <person name="Sharon I."/>
            <person name="Castelle C.J."/>
            <person name="Probst A.J."/>
            <person name="Thomas B.C."/>
            <person name="Singh A."/>
            <person name="Wilkins M.J."/>
            <person name="Karaoz U."/>
            <person name="Brodie E.L."/>
            <person name="Williams K.H."/>
            <person name="Hubbard S.S."/>
            <person name="Banfield J.F."/>
        </authorList>
    </citation>
    <scope>NUCLEOTIDE SEQUENCE [LARGE SCALE GENOMIC DNA]</scope>
</reference>
<evidence type="ECO:0000313" key="3">
    <source>
        <dbReference type="Proteomes" id="UP000176951"/>
    </source>
</evidence>
<evidence type="ECO:0000313" key="2">
    <source>
        <dbReference type="EMBL" id="OHA51396.1"/>
    </source>
</evidence>
<feature type="transmembrane region" description="Helical" evidence="1">
    <location>
        <begin position="6"/>
        <end position="27"/>
    </location>
</feature>
<sequence>MSRIRFILLGVFIFIFTIAASTMVLYANGWRFSFSEKKLVQTGAIFLNMNVREAKIFINNELQKTTSPISSSVLLNNILPGIKKIRIEKDGFLFWEKEMRVEPQQTNRFLNILLLPKEIKTNYLLFSEQFGGITDFFASPDGNIIAIQQKDKKINLWNRQKGKMIENKLLILPFAWSGDNSIVLTKQTPQSNNLVVFMNMNEEQPTSGINIPALNNPKILIDNEKFIIGTINKNIDNLSTLISVKLTNKTDASTKTRELVRKIKTFAVSQGNVYFIDQQYILWRIKPDGSGLRQISKSSLSLGTDDNIELITDDSEDSFAIRKIDAETLWIFNPQTQSFDHIAQNVLSAQFSPNSEKLMLISPNEIYVYFIKETFAPKREAKTLELITRLSGRISNSWWHPQNEHLLFEYDASLQIIELNNEVKRNGGLLLNNYIKVQETKSNREIIALNSQGLFLFSIPKISGLLSF</sequence>
<dbReference type="AlphaFoldDB" id="A0A1G2PSS3"/>
<organism evidence="2 3">
    <name type="scientific">Candidatus Terrybacteria bacterium RIFCSPLOWO2_01_FULL_40_23</name>
    <dbReference type="NCBI Taxonomy" id="1802366"/>
    <lineage>
        <taxon>Bacteria</taxon>
        <taxon>Candidatus Terryibacteriota</taxon>
    </lineage>
</organism>
<name>A0A1G2PSS3_9BACT</name>
<gene>
    <name evidence="2" type="ORF">A3A97_00935</name>
</gene>
<evidence type="ECO:0008006" key="4">
    <source>
        <dbReference type="Google" id="ProtNLM"/>
    </source>
</evidence>
<keyword evidence="1" id="KW-0472">Membrane</keyword>
<keyword evidence="1" id="KW-1133">Transmembrane helix</keyword>
<protein>
    <recommendedName>
        <fullName evidence="4">PEGA domain-containing protein</fullName>
    </recommendedName>
</protein>
<dbReference type="EMBL" id="MHSW01000023">
    <property type="protein sequence ID" value="OHA51396.1"/>
    <property type="molecule type" value="Genomic_DNA"/>
</dbReference>
<proteinExistence type="predicted"/>
<accession>A0A1G2PSS3</accession>